<gene>
    <name evidence="14" type="primary">LOC116293666</name>
</gene>
<feature type="transmembrane region" description="Helical" evidence="11">
    <location>
        <begin position="200"/>
        <end position="220"/>
    </location>
</feature>
<dbReference type="InterPro" id="IPR017452">
    <property type="entry name" value="GPCR_Rhodpsn_7TM"/>
</dbReference>
<dbReference type="FunCoup" id="A0A6P8HKS4">
    <property type="interactions" value="718"/>
</dbReference>
<name>A0A6P8HKS4_ACTTE</name>
<feature type="transmembrane region" description="Helical" evidence="11">
    <location>
        <begin position="68"/>
        <end position="93"/>
    </location>
</feature>
<keyword evidence="2" id="KW-1003">Cell membrane</keyword>
<dbReference type="Pfam" id="PF00001">
    <property type="entry name" value="7tm_1"/>
    <property type="match status" value="1"/>
</dbReference>
<evidence type="ECO:0000256" key="2">
    <source>
        <dbReference type="ARBA" id="ARBA00022475"/>
    </source>
</evidence>
<keyword evidence="13" id="KW-1185">Reference proteome</keyword>
<dbReference type="OrthoDB" id="10042731at2759"/>
<dbReference type="PANTHER" id="PTHR24246">
    <property type="entry name" value="OLFACTORY RECEPTOR AND ADENOSINE RECEPTOR"/>
    <property type="match status" value="1"/>
</dbReference>
<evidence type="ECO:0000256" key="7">
    <source>
        <dbReference type="ARBA" id="ARBA00023170"/>
    </source>
</evidence>
<dbReference type="PRINTS" id="PR00237">
    <property type="entry name" value="GPCRRHODOPSN"/>
</dbReference>
<evidence type="ECO:0000256" key="3">
    <source>
        <dbReference type="ARBA" id="ARBA00022692"/>
    </source>
</evidence>
<dbReference type="InParanoid" id="A0A6P8HKS4"/>
<proteinExistence type="inferred from homology"/>
<evidence type="ECO:0000256" key="6">
    <source>
        <dbReference type="ARBA" id="ARBA00023136"/>
    </source>
</evidence>
<evidence type="ECO:0000256" key="10">
    <source>
        <dbReference type="RuleBase" id="RU000688"/>
    </source>
</evidence>
<dbReference type="SUPFAM" id="SSF81321">
    <property type="entry name" value="Family A G protein-coupled receptor-like"/>
    <property type="match status" value="1"/>
</dbReference>
<keyword evidence="6 11" id="KW-0472">Membrane</keyword>
<dbReference type="Gene3D" id="1.20.1070.10">
    <property type="entry name" value="Rhodopsin 7-helix transmembrane proteins"/>
    <property type="match status" value="1"/>
</dbReference>
<dbReference type="GO" id="GO:0005886">
    <property type="term" value="C:plasma membrane"/>
    <property type="evidence" value="ECO:0007669"/>
    <property type="project" value="UniProtKB-SubCell"/>
</dbReference>
<comment type="similarity">
    <text evidence="10">Belongs to the G-protein coupled receptor 1 family.</text>
</comment>
<feature type="transmembrane region" description="Helical" evidence="11">
    <location>
        <begin position="143"/>
        <end position="169"/>
    </location>
</feature>
<keyword evidence="7 10" id="KW-0675">Receptor</keyword>
<feature type="transmembrane region" description="Helical" evidence="11">
    <location>
        <begin position="240"/>
        <end position="259"/>
    </location>
</feature>
<dbReference type="GeneID" id="116293666"/>
<evidence type="ECO:0000256" key="9">
    <source>
        <dbReference type="ARBA" id="ARBA00023224"/>
    </source>
</evidence>
<dbReference type="KEGG" id="aten:116293666"/>
<dbReference type="CDD" id="cd00637">
    <property type="entry name" value="7tm_classA_rhodopsin-like"/>
    <property type="match status" value="1"/>
</dbReference>
<dbReference type="SMART" id="SM01381">
    <property type="entry name" value="7TM_GPCR_Srsx"/>
    <property type="match status" value="1"/>
</dbReference>
<dbReference type="AlphaFoldDB" id="A0A6P8HKS4"/>
<evidence type="ECO:0000256" key="11">
    <source>
        <dbReference type="SAM" id="Phobius"/>
    </source>
</evidence>
<evidence type="ECO:0000313" key="14">
    <source>
        <dbReference type="RefSeq" id="XP_031556984.1"/>
    </source>
</evidence>
<organism evidence="13 14">
    <name type="scientific">Actinia tenebrosa</name>
    <name type="common">Australian red waratah sea anemone</name>
    <dbReference type="NCBI Taxonomy" id="6105"/>
    <lineage>
        <taxon>Eukaryota</taxon>
        <taxon>Metazoa</taxon>
        <taxon>Cnidaria</taxon>
        <taxon>Anthozoa</taxon>
        <taxon>Hexacorallia</taxon>
        <taxon>Actiniaria</taxon>
        <taxon>Actiniidae</taxon>
        <taxon>Actinia</taxon>
    </lineage>
</organism>
<keyword evidence="8" id="KW-0325">Glycoprotein</keyword>
<dbReference type="PANTHER" id="PTHR24246:SF27">
    <property type="entry name" value="ADENOSINE RECEPTOR, ISOFORM A"/>
    <property type="match status" value="1"/>
</dbReference>
<keyword evidence="3 10" id="KW-0812">Transmembrane</keyword>
<evidence type="ECO:0000256" key="1">
    <source>
        <dbReference type="ARBA" id="ARBA00004651"/>
    </source>
</evidence>
<reference evidence="14" key="1">
    <citation type="submission" date="2025-08" db="UniProtKB">
        <authorList>
            <consortium name="RefSeq"/>
        </authorList>
    </citation>
    <scope>IDENTIFICATION</scope>
    <source>
        <tissue evidence="14">Tentacle</tissue>
    </source>
</reference>
<evidence type="ECO:0000259" key="12">
    <source>
        <dbReference type="PROSITE" id="PS50262"/>
    </source>
</evidence>
<keyword evidence="4 11" id="KW-1133">Transmembrane helix</keyword>
<evidence type="ECO:0000256" key="8">
    <source>
        <dbReference type="ARBA" id="ARBA00023180"/>
    </source>
</evidence>
<keyword evidence="5 10" id="KW-0297">G-protein coupled receptor</keyword>
<dbReference type="GO" id="GO:0004930">
    <property type="term" value="F:G protein-coupled receptor activity"/>
    <property type="evidence" value="ECO:0007669"/>
    <property type="project" value="UniProtKB-KW"/>
</dbReference>
<feature type="transmembrane region" description="Helical" evidence="11">
    <location>
        <begin position="41"/>
        <end position="62"/>
    </location>
</feature>
<dbReference type="RefSeq" id="XP_031556984.1">
    <property type="nucleotide sequence ID" value="XM_031701124.1"/>
</dbReference>
<dbReference type="Proteomes" id="UP000515163">
    <property type="component" value="Unplaced"/>
</dbReference>
<feature type="transmembrane region" description="Helical" evidence="11">
    <location>
        <begin position="113"/>
        <end position="131"/>
    </location>
</feature>
<dbReference type="PROSITE" id="PS50262">
    <property type="entry name" value="G_PROTEIN_RECEP_F1_2"/>
    <property type="match status" value="1"/>
</dbReference>
<dbReference type="InterPro" id="IPR000276">
    <property type="entry name" value="GPCR_Rhodpsn"/>
</dbReference>
<evidence type="ECO:0000313" key="13">
    <source>
        <dbReference type="Proteomes" id="UP000515163"/>
    </source>
</evidence>
<protein>
    <submittedName>
        <fullName evidence="14">Melanopsin-B-like</fullName>
    </submittedName>
</protein>
<evidence type="ECO:0000256" key="4">
    <source>
        <dbReference type="ARBA" id="ARBA00022989"/>
    </source>
</evidence>
<comment type="subcellular location">
    <subcellularLocation>
        <location evidence="1">Cell membrane</location>
        <topology evidence="1">Multi-pass membrane protein</topology>
    </subcellularLocation>
</comment>
<feature type="transmembrane region" description="Helical" evidence="11">
    <location>
        <begin position="6"/>
        <end position="29"/>
    </location>
</feature>
<keyword evidence="9 10" id="KW-0807">Transducer</keyword>
<feature type="domain" description="G-protein coupled receptors family 1 profile" evidence="12">
    <location>
        <begin position="20"/>
        <end position="256"/>
    </location>
</feature>
<accession>A0A6P8HKS4</accession>
<sequence>MVSLVMLVALGIISIFAMMVNLLVCFLVYKNKSMRNYTNSFVVSLAVSDILMSFVMFCQYLIGFKNRIIINIAYAVVMFSGVSNLCAVTYDRYIAVTRPLRYMNIMHSHCRKLLFSVWTTSIVISVLPVTWHDKDKKRDGHMIYVMLVQILFIIVPFTFIIISHCFIFYHAKKCSGKCRRLSNANQRRPSLWRSTTEIKVARVFALVAFMFLLSWFPVIYYTSAAIFDRGKMVPRILLEISPITLALGCIINPIIYSLIKPDFRKTLKKLLTTNEHSRRGTGDSSASDATSSFRIIQRNGFSFVRGNSVKKKESLETGL</sequence>
<evidence type="ECO:0000256" key="5">
    <source>
        <dbReference type="ARBA" id="ARBA00023040"/>
    </source>
</evidence>
<dbReference type="PROSITE" id="PS00237">
    <property type="entry name" value="G_PROTEIN_RECEP_F1_1"/>
    <property type="match status" value="1"/>
</dbReference>